<dbReference type="GO" id="GO:0098554">
    <property type="term" value="C:cytoplasmic side of endoplasmic reticulum membrane"/>
    <property type="evidence" value="ECO:0007669"/>
    <property type="project" value="TreeGrafter"/>
</dbReference>
<dbReference type="Pfam" id="PF02225">
    <property type="entry name" value="PA"/>
    <property type="match status" value="1"/>
</dbReference>
<sequence>MKTFLGLFVWSVASTVVRADLGSSMASAVLTIKDSGLTFFGSSAEDSNWGAPLAQQQAVNGERRSFHPLVFTTDSITDRFGCTPRSNLAKANSKFSVPSTPFILIVDRGHCSFSEKAFYAQQLGAMALIVTDTPEEAYNRTRAENVTTEQRDMEFSCAHGEAEAPEGVNLEDFNKTGWSDAVNVPQCNESSTCESSICIPTGKSRQVCCLWDLPDEMGFATNDVVRSVDDITIPVVRITIRNGRALKNMLAESKDKEFLVSLWKRDPPIMDPSQFIIWLLAIVTVMIGGYKGATTERERALRKQEAALMPTMTVTASVDFSAPAQSMSPTSFLAAEQAAEQNRTAVMNTDAPESVQTRTTYQEEELDDDEGDTLDLTIYHAIAFVVFASAFLLILFYWNIVIVIVIFFAFGSISCTSHVVWQPLFNRISYLRGQPFEKYESKGWIADFAPETWTVADLVAFAWATAIAVTWFVFRHHNFAWVLQDFFGVCLCILFLRTIRLPNLKIAAFLLVLVFCYDIFMVFISPYIFKESVMVKAATGGSQAAPTVSDGYCLRYPLDTEHNCVREQMPILLRFPKVLDWREGQSMLGLGDIVLPGLLVVFCARFDYATRGQLCGRVKPHLARLKSSQNLEAGEFSHAEQHRLPTPELSSQNIIVAPRRGLFGIMMWGYALGLLLANVGVALMKKGQPALMYLVPCTLGVLCLVTWRRGILKKLWNGPDEFKSYCARLAASRTITEQQGQEGYHHEQHPRDSDPALVLMADTTTPMSTYSRTDDTPKYDAQGVTTYH</sequence>
<dbReference type="AlphaFoldDB" id="A0A8K1FMG5"/>
<evidence type="ECO:0000256" key="1">
    <source>
        <dbReference type="ARBA" id="ARBA00004337"/>
    </source>
</evidence>
<dbReference type="SUPFAM" id="SSF52025">
    <property type="entry name" value="PA domain"/>
    <property type="match status" value="1"/>
</dbReference>
<dbReference type="InterPro" id="IPR046450">
    <property type="entry name" value="PA_dom_sf"/>
</dbReference>
<feature type="domain" description="PA" evidence="10">
    <location>
        <begin position="69"/>
        <end position="145"/>
    </location>
</feature>
<dbReference type="InterPro" id="IPR003137">
    <property type="entry name" value="PA_domain"/>
</dbReference>
<dbReference type="GO" id="GO:0098553">
    <property type="term" value="C:lumenal side of endoplasmic reticulum membrane"/>
    <property type="evidence" value="ECO:0007669"/>
    <property type="project" value="TreeGrafter"/>
</dbReference>
<feature type="transmembrane region" description="Helical" evidence="8">
    <location>
        <begin position="376"/>
        <end position="394"/>
    </location>
</feature>
<dbReference type="PANTHER" id="PTHR12174:SF75">
    <property type="entry name" value="SIGNAL PEPTIDE PEPTIDASE-LIKE 2"/>
    <property type="match status" value="1"/>
</dbReference>
<feature type="transmembrane region" description="Helical" evidence="8">
    <location>
        <begin position="400"/>
        <end position="421"/>
    </location>
</feature>
<evidence type="ECO:0000256" key="7">
    <source>
        <dbReference type="ARBA" id="ARBA00023136"/>
    </source>
</evidence>
<proteinExistence type="inferred from homology"/>
<evidence type="ECO:0000259" key="10">
    <source>
        <dbReference type="Pfam" id="PF02225"/>
    </source>
</evidence>
<organism evidence="11 12">
    <name type="scientific">Pythium oligandrum</name>
    <name type="common">Mycoparasitic fungus</name>
    <dbReference type="NCBI Taxonomy" id="41045"/>
    <lineage>
        <taxon>Eukaryota</taxon>
        <taxon>Sar</taxon>
        <taxon>Stramenopiles</taxon>
        <taxon>Oomycota</taxon>
        <taxon>Peronosporomycetes</taxon>
        <taxon>Pythiales</taxon>
        <taxon>Pythiaceae</taxon>
        <taxon>Pythium</taxon>
    </lineage>
</organism>
<evidence type="ECO:0000256" key="5">
    <source>
        <dbReference type="ARBA" id="ARBA00022801"/>
    </source>
</evidence>
<dbReference type="PANTHER" id="PTHR12174">
    <property type="entry name" value="SIGNAL PEPTIDE PEPTIDASE"/>
    <property type="match status" value="1"/>
</dbReference>
<dbReference type="GO" id="GO:0033619">
    <property type="term" value="P:membrane protein proteolysis"/>
    <property type="evidence" value="ECO:0007669"/>
    <property type="project" value="TreeGrafter"/>
</dbReference>
<accession>A0A8K1FMG5</accession>
<dbReference type="GO" id="GO:0030660">
    <property type="term" value="C:Golgi-associated vesicle membrane"/>
    <property type="evidence" value="ECO:0007669"/>
    <property type="project" value="TreeGrafter"/>
</dbReference>
<dbReference type="EMBL" id="SPLM01000003">
    <property type="protein sequence ID" value="TMW68221.1"/>
    <property type="molecule type" value="Genomic_DNA"/>
</dbReference>
<reference evidence="11" key="1">
    <citation type="submission" date="2019-03" db="EMBL/GenBank/DDBJ databases">
        <title>Long read genome sequence of the mycoparasitic Pythium oligandrum ATCC 38472 isolated from sugarbeet rhizosphere.</title>
        <authorList>
            <person name="Gaulin E."/>
        </authorList>
    </citation>
    <scope>NUCLEOTIDE SEQUENCE</scope>
    <source>
        <strain evidence="11">ATCC 38472_TT</strain>
    </source>
</reference>
<keyword evidence="3 8" id="KW-0812">Transmembrane</keyword>
<feature type="transmembrane region" description="Helical" evidence="8">
    <location>
        <begin position="452"/>
        <end position="473"/>
    </location>
</feature>
<feature type="chain" id="PRO_5035463712" description="PA domain-containing protein" evidence="9">
    <location>
        <begin position="20"/>
        <end position="788"/>
    </location>
</feature>
<feature type="transmembrane region" description="Helical" evidence="8">
    <location>
        <begin position="275"/>
        <end position="293"/>
    </location>
</feature>
<comment type="caution">
    <text evidence="11">The sequence shown here is derived from an EMBL/GenBank/DDBJ whole genome shotgun (WGS) entry which is preliminary data.</text>
</comment>
<dbReference type="InterPro" id="IPR006639">
    <property type="entry name" value="Preselin/SPP"/>
</dbReference>
<gene>
    <name evidence="11" type="ORF">Poli38472_007893</name>
</gene>
<feature type="signal peptide" evidence="9">
    <location>
        <begin position="1"/>
        <end position="19"/>
    </location>
</feature>
<evidence type="ECO:0000256" key="8">
    <source>
        <dbReference type="SAM" id="Phobius"/>
    </source>
</evidence>
<dbReference type="Gene3D" id="3.50.30.30">
    <property type="match status" value="1"/>
</dbReference>
<evidence type="ECO:0000256" key="4">
    <source>
        <dbReference type="ARBA" id="ARBA00022753"/>
    </source>
</evidence>
<keyword evidence="9" id="KW-0732">Signal</keyword>
<protein>
    <recommendedName>
        <fullName evidence="10">PA domain-containing protein</fullName>
    </recommendedName>
</protein>
<evidence type="ECO:0000256" key="9">
    <source>
        <dbReference type="SAM" id="SignalP"/>
    </source>
</evidence>
<name>A0A8K1FMG5_PYTOL</name>
<dbReference type="OrthoDB" id="29661at2759"/>
<keyword evidence="6 8" id="KW-1133">Transmembrane helix</keyword>
<dbReference type="InterPro" id="IPR007369">
    <property type="entry name" value="Peptidase_A22B_SPP"/>
</dbReference>
<feature type="transmembrane region" description="Helical" evidence="8">
    <location>
        <begin position="508"/>
        <end position="529"/>
    </location>
</feature>
<feature type="transmembrane region" description="Helical" evidence="8">
    <location>
        <begin position="479"/>
        <end position="496"/>
    </location>
</feature>
<comment type="similarity">
    <text evidence="2">Belongs to the peptidase A22B family.</text>
</comment>
<evidence type="ECO:0000313" key="11">
    <source>
        <dbReference type="EMBL" id="TMW68221.1"/>
    </source>
</evidence>
<feature type="transmembrane region" description="Helical" evidence="8">
    <location>
        <begin position="690"/>
        <end position="707"/>
    </location>
</feature>
<keyword evidence="7 8" id="KW-0472">Membrane</keyword>
<evidence type="ECO:0000256" key="2">
    <source>
        <dbReference type="ARBA" id="ARBA00006859"/>
    </source>
</evidence>
<keyword evidence="4" id="KW-0967">Endosome</keyword>
<dbReference type="SMART" id="SM00730">
    <property type="entry name" value="PSN"/>
    <property type="match status" value="1"/>
</dbReference>
<dbReference type="GO" id="GO:0042500">
    <property type="term" value="F:aspartic endopeptidase activity, intramembrane cleaving"/>
    <property type="evidence" value="ECO:0007669"/>
    <property type="project" value="InterPro"/>
</dbReference>
<dbReference type="GO" id="GO:0010008">
    <property type="term" value="C:endosome membrane"/>
    <property type="evidence" value="ECO:0007669"/>
    <property type="project" value="UniProtKB-SubCell"/>
</dbReference>
<dbReference type="Pfam" id="PF04258">
    <property type="entry name" value="Peptidase_A22B"/>
    <property type="match status" value="1"/>
</dbReference>
<keyword evidence="12" id="KW-1185">Reference proteome</keyword>
<comment type="subcellular location">
    <subcellularLocation>
        <location evidence="1">Endosome membrane</location>
        <topology evidence="1">Multi-pass membrane protein</topology>
    </subcellularLocation>
</comment>
<dbReference type="GO" id="GO:0005765">
    <property type="term" value="C:lysosomal membrane"/>
    <property type="evidence" value="ECO:0007669"/>
    <property type="project" value="TreeGrafter"/>
</dbReference>
<evidence type="ECO:0000313" key="12">
    <source>
        <dbReference type="Proteomes" id="UP000794436"/>
    </source>
</evidence>
<keyword evidence="5" id="KW-0378">Hydrolase</keyword>
<feature type="transmembrane region" description="Helical" evidence="8">
    <location>
        <begin position="662"/>
        <end position="684"/>
    </location>
</feature>
<dbReference type="Proteomes" id="UP000794436">
    <property type="component" value="Unassembled WGS sequence"/>
</dbReference>
<evidence type="ECO:0000256" key="3">
    <source>
        <dbReference type="ARBA" id="ARBA00022692"/>
    </source>
</evidence>
<evidence type="ECO:0000256" key="6">
    <source>
        <dbReference type="ARBA" id="ARBA00022989"/>
    </source>
</evidence>